<dbReference type="InterPro" id="IPR013520">
    <property type="entry name" value="Ribonucl_H"/>
</dbReference>
<dbReference type="SMART" id="SM00479">
    <property type="entry name" value="EXOIII"/>
    <property type="match status" value="1"/>
</dbReference>
<protein>
    <recommendedName>
        <fullName evidence="5">Probable oligoribonuclease</fullName>
    </recommendedName>
</protein>
<dbReference type="Gene3D" id="3.30.420.10">
    <property type="entry name" value="Ribonuclease H-like superfamily/Ribonuclease H"/>
    <property type="match status" value="1"/>
</dbReference>
<dbReference type="OMA" id="AFFHYRN"/>
<dbReference type="OrthoDB" id="270189at2759"/>
<dbReference type="CDD" id="cd06135">
    <property type="entry name" value="Orn"/>
    <property type="match status" value="1"/>
</dbReference>
<keyword evidence="8" id="KW-1185">Reference proteome</keyword>
<proteinExistence type="inferred from homology"/>
<dbReference type="FunFam" id="3.30.420.10:FF:000003">
    <property type="entry name" value="Oligoribonuclease"/>
    <property type="match status" value="1"/>
</dbReference>
<dbReference type="GO" id="GO:0003676">
    <property type="term" value="F:nucleic acid binding"/>
    <property type="evidence" value="ECO:0007669"/>
    <property type="project" value="InterPro"/>
</dbReference>
<dbReference type="EMBL" id="GAKP01000179">
    <property type="protein sequence ID" value="JAC58773.1"/>
    <property type="molecule type" value="Transcribed_RNA"/>
</dbReference>
<evidence type="ECO:0000256" key="2">
    <source>
        <dbReference type="ARBA" id="ARBA00022722"/>
    </source>
</evidence>
<dbReference type="Pfam" id="PF00929">
    <property type="entry name" value="RNase_T"/>
    <property type="match status" value="1"/>
</dbReference>
<evidence type="ECO:0000313" key="8">
    <source>
        <dbReference type="Proteomes" id="UP001652620"/>
    </source>
</evidence>
<feature type="domain" description="Exonuclease" evidence="6">
    <location>
        <begin position="48"/>
        <end position="222"/>
    </location>
</feature>
<evidence type="ECO:0000256" key="4">
    <source>
        <dbReference type="ARBA" id="ARBA00022839"/>
    </source>
</evidence>
<keyword evidence="4" id="KW-0269">Exonuclease</keyword>
<reference evidence="9" key="2">
    <citation type="submission" date="2025-04" db="UniProtKB">
        <authorList>
            <consortium name="RefSeq"/>
        </authorList>
    </citation>
    <scope>IDENTIFICATION</scope>
    <source>
        <strain evidence="9">Punador</strain>
    </source>
</reference>
<dbReference type="SUPFAM" id="SSF53098">
    <property type="entry name" value="Ribonuclease H-like"/>
    <property type="match status" value="1"/>
</dbReference>
<dbReference type="Proteomes" id="UP001652620">
    <property type="component" value="Unplaced"/>
</dbReference>
<keyword evidence="2" id="KW-0540">Nuclease</keyword>
<keyword evidence="3" id="KW-0378">Hydrolase</keyword>
<dbReference type="KEGG" id="bdr:105232550"/>
<dbReference type="PANTHER" id="PTHR11046:SF0">
    <property type="entry name" value="OLIGORIBONUCLEASE, MITOCHONDRIAL"/>
    <property type="match status" value="1"/>
</dbReference>
<evidence type="ECO:0000256" key="1">
    <source>
        <dbReference type="ARBA" id="ARBA00009921"/>
    </source>
</evidence>
<evidence type="ECO:0000256" key="3">
    <source>
        <dbReference type="ARBA" id="ARBA00022801"/>
    </source>
</evidence>
<dbReference type="GO" id="GO:0000175">
    <property type="term" value="F:3'-5'-RNA exonuclease activity"/>
    <property type="evidence" value="ECO:0007669"/>
    <property type="project" value="InterPro"/>
</dbReference>
<evidence type="ECO:0000259" key="6">
    <source>
        <dbReference type="SMART" id="SM00479"/>
    </source>
</evidence>
<dbReference type="NCBIfam" id="NF003765">
    <property type="entry name" value="PRK05359.1"/>
    <property type="match status" value="1"/>
</dbReference>
<reference evidence="7" key="1">
    <citation type="journal article" date="2014" name="BMC Genomics">
        <title>Characterizing the developmental transcriptome of the oriental fruit fly, Bactrocera dorsalis (Diptera: Tephritidae) through comparative genomic analysis with Drosophila melanogaster utilizing modENCODE datasets.</title>
        <authorList>
            <person name="Geib S.M."/>
            <person name="Calla B."/>
            <person name="Hall B."/>
            <person name="Hou S."/>
            <person name="Manoukis N.C."/>
        </authorList>
    </citation>
    <scope>NUCLEOTIDE SEQUENCE</scope>
    <source>
        <strain evidence="7">Punador</strain>
    </source>
</reference>
<evidence type="ECO:0000256" key="5">
    <source>
        <dbReference type="ARBA" id="ARBA00072681"/>
    </source>
</evidence>
<dbReference type="PANTHER" id="PTHR11046">
    <property type="entry name" value="OLIGORIBONUCLEASE, MITOCHONDRIAL"/>
    <property type="match status" value="1"/>
</dbReference>
<dbReference type="InterPro" id="IPR012337">
    <property type="entry name" value="RNaseH-like_sf"/>
</dbReference>
<dbReference type="InterPro" id="IPR022894">
    <property type="entry name" value="Oligoribonuclease"/>
</dbReference>
<dbReference type="AlphaFoldDB" id="A0A034WYC5"/>
<evidence type="ECO:0000313" key="9">
    <source>
        <dbReference type="RefSeq" id="XP_011212562.1"/>
    </source>
</evidence>
<sequence length="224" mass="26174">MLKFISRGCITSLTSRVSKFQCENHHTKLSKLSVNMETVPRLLADKSSIVWMDLEMTGLNSVSDKIIEVACLITDKDLKVLTEGLCFAIKHPKEVFEQMNEWCMKQHNESGLVKKCLESDITPERAEKILLDYLQKHIPEGKCPLAGNSIYMDRLFLRHHMPSVDNYLHYRVIDISSIKELCRRWRSDLIKSAPEKRLLHRSLEDLQDSIEELKYYRDNFFKTV</sequence>
<evidence type="ECO:0000313" key="7">
    <source>
        <dbReference type="EMBL" id="JAC58773.1"/>
    </source>
</evidence>
<dbReference type="GO" id="GO:0005739">
    <property type="term" value="C:mitochondrion"/>
    <property type="evidence" value="ECO:0007669"/>
    <property type="project" value="TreeGrafter"/>
</dbReference>
<name>A0A034WYC5_BACDO</name>
<dbReference type="InterPro" id="IPR036397">
    <property type="entry name" value="RNaseH_sf"/>
</dbReference>
<dbReference type="GeneID" id="105232550"/>
<organism evidence="7">
    <name type="scientific">Bactrocera dorsalis</name>
    <name type="common">Oriental fruit fly</name>
    <name type="synonym">Dacus dorsalis</name>
    <dbReference type="NCBI Taxonomy" id="27457"/>
    <lineage>
        <taxon>Eukaryota</taxon>
        <taxon>Metazoa</taxon>
        <taxon>Ecdysozoa</taxon>
        <taxon>Arthropoda</taxon>
        <taxon>Hexapoda</taxon>
        <taxon>Insecta</taxon>
        <taxon>Pterygota</taxon>
        <taxon>Neoptera</taxon>
        <taxon>Endopterygota</taxon>
        <taxon>Diptera</taxon>
        <taxon>Brachycera</taxon>
        <taxon>Muscomorpha</taxon>
        <taxon>Tephritoidea</taxon>
        <taxon>Tephritidae</taxon>
        <taxon>Bactrocera</taxon>
        <taxon>Bactrocera</taxon>
    </lineage>
</organism>
<accession>A0A034WYC5</accession>
<comment type="similarity">
    <text evidence="1">Belongs to the oligoribonuclease family.</text>
</comment>
<dbReference type="RefSeq" id="XP_011212562.1">
    <property type="nucleotide sequence ID" value="XM_011214260.3"/>
</dbReference>
<gene>
    <name evidence="7" type="primary">ORN</name>
    <name evidence="9" type="synonym">LOC105232550</name>
</gene>